<dbReference type="PANTHER" id="PTHR47396:SF1">
    <property type="entry name" value="ATP-DEPENDENT HELICASE IRC3-RELATED"/>
    <property type="match status" value="1"/>
</dbReference>
<name>A0ABP3CYU6_9BURK</name>
<dbReference type="InterPro" id="IPR027417">
    <property type="entry name" value="P-loop_NTPase"/>
</dbReference>
<keyword evidence="2" id="KW-0067">ATP-binding</keyword>
<accession>A0ABP3CYU6</accession>
<organism evidence="2 3">
    <name type="scientific">Castellaniella daejeonensis</name>
    <dbReference type="NCBI Taxonomy" id="659013"/>
    <lineage>
        <taxon>Bacteria</taxon>
        <taxon>Pseudomonadati</taxon>
        <taxon>Pseudomonadota</taxon>
        <taxon>Betaproteobacteria</taxon>
        <taxon>Burkholderiales</taxon>
        <taxon>Alcaligenaceae</taxon>
        <taxon>Castellaniella</taxon>
    </lineage>
</organism>
<protein>
    <submittedName>
        <fullName evidence="2">DEAD/DEAH box helicase family protein</fullName>
    </submittedName>
</protein>
<sequence length="956" mass="107825">MAHPSLIISSPFEAPTHHWVRESDNKLKLAFGRRPAGYEIFDTRNNTVRGVELDLVNRIRERVSAWRQADYPGVTAITRQLLEHWHDSSARQYTFYFCQLEAIETLIWHIESPAEYKQGIAIPGDGGAWERLCNKMATGTGKTTVMAMIIAWQVLNALTYPKRNKDFSRAIFIVAPGLTVKERLQVLQPGHPANYYDQFSICPNEALRQKLNQAVLLIDNWHSLMPLKDVARSVVKKGAESDEAYVRRVLGALANYKDIVIINDEAHHAYRNRPEAKVSKKEAEALGINLDDATRWIEGLDRIHKMRRISHCFDLSATPFAPTGKTSTETALFDWVVSDFGLNDAIEAGLVKTPRVVIRDNALPNAKTYRSKLYHLYREPEVQEDLNRRGAEPHEALPQLVQQAYTLLGADWREAYAAWQAAGHVSPPVMLTVCNRTETAARLEHYFRQGDAHWPELQAPARTLRVDSKVLDKAESGESTTADKAYEEVLRDILESANIPETIKARLRPLKKEELLRAIIDNVGKRGTAGQDLQNVISVAMLSEGWDAKNVTHIMGLRAFTSQLLCEQVIGRGLRRVSYDTEPVQCPDGQVRDLFKPEFVNVFGVPLSIFQDVDDSGDAPPPPKPSIQVESLADRAELEISWPNVLRVDTVLRRELTIDWNNRAALQLNIDPAQIPVTADLAPALGGAADMSKAVPIDLEKIPEGFRQQRLLFMAARKAMESLGGKFVGGRELLVQQLVRLVERFFNSDHLHIPSLFHQDPLRKRILIALSMDNIVQHVASLIEQQNSERLEPVFDPEFPIGSTRLMRTWYTTKPCTETTKSQISHAVTDSTWEDYAAKRLEARQDVTAYAKNDHLGFQIYYLWRGSKRKYVPDYLIRLANGKMLVLEIKGEDSDQNRKKRLALDAWVRAVNARGGFGVWCWDVVKGEPAQIDDVIGHHAASPLHSEPIGESLGAN</sequence>
<evidence type="ECO:0000313" key="2">
    <source>
        <dbReference type="EMBL" id="GAA0218726.1"/>
    </source>
</evidence>
<dbReference type="GO" id="GO:0004386">
    <property type="term" value="F:helicase activity"/>
    <property type="evidence" value="ECO:0007669"/>
    <property type="project" value="UniProtKB-KW"/>
</dbReference>
<keyword evidence="2" id="KW-0347">Helicase</keyword>
<comment type="caution">
    <text evidence="2">The sequence shown here is derived from an EMBL/GenBank/DDBJ whole genome shotgun (WGS) entry which is preliminary data.</text>
</comment>
<dbReference type="RefSeq" id="WP_343819850.1">
    <property type="nucleotide sequence ID" value="NZ_BAAAFN010000006.1"/>
</dbReference>
<dbReference type="NCBIfam" id="NF046055">
    <property type="entry name" value="restr_BPTD_3080"/>
    <property type="match status" value="1"/>
</dbReference>
<reference evidence="3" key="1">
    <citation type="journal article" date="2019" name="Int. J. Syst. Evol. Microbiol.">
        <title>The Global Catalogue of Microorganisms (GCM) 10K type strain sequencing project: providing services to taxonomists for standard genome sequencing and annotation.</title>
        <authorList>
            <consortium name="The Broad Institute Genomics Platform"/>
            <consortium name="The Broad Institute Genome Sequencing Center for Infectious Disease"/>
            <person name="Wu L."/>
            <person name="Ma J."/>
        </authorList>
    </citation>
    <scope>NUCLEOTIDE SEQUENCE [LARGE SCALE GENOMIC DNA]</scope>
    <source>
        <strain evidence="3">JCM 16240</strain>
    </source>
</reference>
<dbReference type="InterPro" id="IPR006935">
    <property type="entry name" value="Helicase/UvrB_N"/>
</dbReference>
<dbReference type="Gene3D" id="3.40.50.300">
    <property type="entry name" value="P-loop containing nucleotide triphosphate hydrolases"/>
    <property type="match status" value="2"/>
</dbReference>
<proteinExistence type="predicted"/>
<dbReference type="SUPFAM" id="SSF52540">
    <property type="entry name" value="P-loop containing nucleoside triphosphate hydrolases"/>
    <property type="match status" value="1"/>
</dbReference>
<dbReference type="InterPro" id="IPR050742">
    <property type="entry name" value="Helicase_Restrict-Modif_Enz"/>
</dbReference>
<dbReference type="Proteomes" id="UP001501176">
    <property type="component" value="Unassembled WGS sequence"/>
</dbReference>
<dbReference type="EMBL" id="BAAAFN010000006">
    <property type="protein sequence ID" value="GAA0218726.1"/>
    <property type="molecule type" value="Genomic_DNA"/>
</dbReference>
<keyword evidence="2" id="KW-0547">Nucleotide-binding</keyword>
<dbReference type="Pfam" id="PF04851">
    <property type="entry name" value="ResIII"/>
    <property type="match status" value="1"/>
</dbReference>
<evidence type="ECO:0000313" key="3">
    <source>
        <dbReference type="Proteomes" id="UP001501176"/>
    </source>
</evidence>
<keyword evidence="3" id="KW-1185">Reference proteome</keyword>
<gene>
    <name evidence="2" type="ORF">GCM10009125_04640</name>
</gene>
<feature type="domain" description="Helicase/UvrB N-terminal" evidence="1">
    <location>
        <begin position="97"/>
        <end position="319"/>
    </location>
</feature>
<evidence type="ECO:0000259" key="1">
    <source>
        <dbReference type="Pfam" id="PF04851"/>
    </source>
</evidence>
<dbReference type="PANTHER" id="PTHR47396">
    <property type="entry name" value="TYPE I RESTRICTION ENZYME ECOKI R PROTEIN"/>
    <property type="match status" value="1"/>
</dbReference>
<keyword evidence="2" id="KW-0378">Hydrolase</keyword>